<proteinExistence type="predicted"/>
<organism evidence="1">
    <name type="scientific">Yersinia enterocolitica W22703</name>
    <dbReference type="NCBI Taxonomy" id="913028"/>
    <lineage>
        <taxon>Bacteria</taxon>
        <taxon>Pseudomonadati</taxon>
        <taxon>Pseudomonadota</taxon>
        <taxon>Gammaproteobacteria</taxon>
        <taxon>Enterobacterales</taxon>
        <taxon>Yersiniaceae</taxon>
        <taxon>Yersinia</taxon>
    </lineage>
</organism>
<name>F4N5M3_YEREN</name>
<protein>
    <submittedName>
        <fullName evidence="1">Uncharacterized protein</fullName>
    </submittedName>
</protein>
<dbReference type="AlphaFoldDB" id="F4N5M3"/>
<reference evidence="1" key="1">
    <citation type="journal article" date="2011" name="BMC Genomics">
        <title>Shotgun sequencing of Yersinia enterocolitica strain W22703 (biotype 2, serotype O:9): genomic evidence for oscillation between invertebrates and mammals.</title>
        <authorList>
            <person name="Fuchs T.M."/>
            <person name="Brandt K."/>
            <person name="Starke M."/>
            <person name="Rattei T."/>
        </authorList>
    </citation>
    <scope>NUCLEOTIDE SEQUENCE</scope>
</reference>
<gene>
    <name evidence="1" type="ORF">YEW_LN49200</name>
</gene>
<dbReference type="EMBL" id="FR718725">
    <property type="protein sequence ID" value="CBX73381.1"/>
    <property type="molecule type" value="Genomic_DNA"/>
</dbReference>
<evidence type="ECO:0000313" key="1">
    <source>
        <dbReference type="EMBL" id="CBX73381.1"/>
    </source>
</evidence>
<accession>F4N5M3</accession>
<sequence>MCGFLWFIASINYPQIISAPGWVTAASYFPKAANIRPGQLAGGDNEDG</sequence>